<sequence>MIGMDDDDFGGDGRWQYMTPDMREMFADALRLSASNSGAPQRCRRKACQRSGRCCVKLDAEGDGTCFGGMTEQTAKEAAMMIVFAMTLWEKRTGIPLRDGARLALPK</sequence>
<dbReference type="Proteomes" id="UP000241229">
    <property type="component" value="Unassembled WGS sequence"/>
</dbReference>
<evidence type="ECO:0000313" key="1">
    <source>
        <dbReference type="EMBL" id="PSJ61697.1"/>
    </source>
</evidence>
<evidence type="ECO:0000313" key="2">
    <source>
        <dbReference type="Proteomes" id="UP000241229"/>
    </source>
</evidence>
<dbReference type="RefSeq" id="WP_106771805.1">
    <property type="nucleotide sequence ID" value="NZ_PXYK01000007.1"/>
</dbReference>
<dbReference type="AlphaFoldDB" id="A0A2P7SGU9"/>
<protein>
    <submittedName>
        <fullName evidence="1">Uncharacterized protein</fullName>
    </submittedName>
</protein>
<name>A0A2P7SGU9_9HYPH</name>
<reference evidence="1 2" key="1">
    <citation type="submission" date="2018-03" db="EMBL/GenBank/DDBJ databases">
        <title>The draft genome of Mesorhizobium sp. 6GN-30.</title>
        <authorList>
            <person name="Liu L."/>
            <person name="Li L."/>
            <person name="Wang T."/>
            <person name="Zhang X."/>
            <person name="Liang L."/>
        </authorList>
    </citation>
    <scope>NUCLEOTIDE SEQUENCE [LARGE SCALE GENOMIC DNA]</scope>
    <source>
        <strain evidence="1 2">6GN30</strain>
    </source>
</reference>
<organism evidence="1 2">
    <name type="scientific">Kumtagia ephedrae</name>
    <dbReference type="NCBI Taxonomy" id="2116701"/>
    <lineage>
        <taxon>Bacteria</taxon>
        <taxon>Pseudomonadati</taxon>
        <taxon>Pseudomonadota</taxon>
        <taxon>Alphaproteobacteria</taxon>
        <taxon>Hyphomicrobiales</taxon>
        <taxon>Phyllobacteriaceae</taxon>
        <taxon>Kumtagia</taxon>
    </lineage>
</organism>
<keyword evidence="2" id="KW-1185">Reference proteome</keyword>
<dbReference type="EMBL" id="PXYK01000007">
    <property type="protein sequence ID" value="PSJ61697.1"/>
    <property type="molecule type" value="Genomic_DNA"/>
</dbReference>
<accession>A0A2P7SGU9</accession>
<gene>
    <name evidence="1" type="ORF">C7I84_08810</name>
</gene>
<proteinExistence type="predicted"/>
<comment type="caution">
    <text evidence="1">The sequence shown here is derived from an EMBL/GenBank/DDBJ whole genome shotgun (WGS) entry which is preliminary data.</text>
</comment>